<dbReference type="SUPFAM" id="SSF53098">
    <property type="entry name" value="Ribonuclease H-like"/>
    <property type="match status" value="1"/>
</dbReference>
<feature type="signal peptide" evidence="1">
    <location>
        <begin position="1"/>
        <end position="19"/>
    </location>
</feature>
<name>A0ABR2QJ92_9ROSI</name>
<dbReference type="InterPro" id="IPR012337">
    <property type="entry name" value="RNaseH-like_sf"/>
</dbReference>
<organism evidence="3 4">
    <name type="scientific">Hibiscus sabdariffa</name>
    <name type="common">roselle</name>
    <dbReference type="NCBI Taxonomy" id="183260"/>
    <lineage>
        <taxon>Eukaryota</taxon>
        <taxon>Viridiplantae</taxon>
        <taxon>Streptophyta</taxon>
        <taxon>Embryophyta</taxon>
        <taxon>Tracheophyta</taxon>
        <taxon>Spermatophyta</taxon>
        <taxon>Magnoliopsida</taxon>
        <taxon>eudicotyledons</taxon>
        <taxon>Gunneridae</taxon>
        <taxon>Pentapetalae</taxon>
        <taxon>rosids</taxon>
        <taxon>malvids</taxon>
        <taxon>Malvales</taxon>
        <taxon>Malvaceae</taxon>
        <taxon>Malvoideae</taxon>
        <taxon>Hibiscus</taxon>
    </lineage>
</organism>
<dbReference type="PANTHER" id="PTHR47074:SF73">
    <property type="entry name" value="OS04G0448401 PROTEIN"/>
    <property type="match status" value="1"/>
</dbReference>
<dbReference type="InterPro" id="IPR044730">
    <property type="entry name" value="RNase_H-like_dom_plant"/>
</dbReference>
<evidence type="ECO:0000313" key="3">
    <source>
        <dbReference type="EMBL" id="KAK9000735.1"/>
    </source>
</evidence>
<keyword evidence="4" id="KW-1185">Reference proteome</keyword>
<evidence type="ECO:0000313" key="4">
    <source>
        <dbReference type="Proteomes" id="UP001396334"/>
    </source>
</evidence>
<reference evidence="3 4" key="1">
    <citation type="journal article" date="2024" name="G3 (Bethesda)">
        <title>Genome assembly of Hibiscus sabdariffa L. provides insights into metabolisms of medicinal natural products.</title>
        <authorList>
            <person name="Kim T."/>
        </authorList>
    </citation>
    <scope>NUCLEOTIDE SEQUENCE [LARGE SCALE GENOMIC DNA]</scope>
    <source>
        <strain evidence="3">TK-2024</strain>
        <tissue evidence="3">Old leaves</tissue>
    </source>
</reference>
<feature type="domain" description="RNase H type-1" evidence="2">
    <location>
        <begin position="81"/>
        <end position="212"/>
    </location>
</feature>
<dbReference type="InterPro" id="IPR036397">
    <property type="entry name" value="RNaseH_sf"/>
</dbReference>
<dbReference type="Gene3D" id="3.30.420.10">
    <property type="entry name" value="Ribonuclease H-like superfamily/Ribonuclease H"/>
    <property type="match status" value="1"/>
</dbReference>
<dbReference type="Proteomes" id="UP001396334">
    <property type="component" value="Unassembled WGS sequence"/>
</dbReference>
<sequence length="221" mass="25317">MWFITIAAAIWWSLWLTRNDKVFREKSLSSLELLFQAKMRALIWIKAENKYLVLIDGDWWTHPKLSLASSANVVTEWTPPDEGAVKFNVDGSVLLNRAGCGGVLRNHKGEVIAIFSGLAECFGADYSELVAVKMALNLFKETNMFGKTRLVIESDSQIVLNWLQNFSARPWKWWCLFEEIDRSLKEIPGTVTVFVPRARNSFVDYLAKSGAKRNELFKAHW</sequence>
<proteinExistence type="predicted"/>
<evidence type="ECO:0000256" key="1">
    <source>
        <dbReference type="SAM" id="SignalP"/>
    </source>
</evidence>
<keyword evidence="1" id="KW-0732">Signal</keyword>
<evidence type="ECO:0000259" key="2">
    <source>
        <dbReference type="PROSITE" id="PS50879"/>
    </source>
</evidence>
<dbReference type="CDD" id="cd06222">
    <property type="entry name" value="RNase_H_like"/>
    <property type="match status" value="1"/>
</dbReference>
<gene>
    <name evidence="3" type="ORF">V6N11_081223</name>
</gene>
<dbReference type="EMBL" id="JBBPBN010000037">
    <property type="protein sequence ID" value="KAK9000735.1"/>
    <property type="molecule type" value="Genomic_DNA"/>
</dbReference>
<protein>
    <recommendedName>
        <fullName evidence="2">RNase H type-1 domain-containing protein</fullName>
    </recommendedName>
</protein>
<comment type="caution">
    <text evidence="3">The sequence shown here is derived from an EMBL/GenBank/DDBJ whole genome shotgun (WGS) entry which is preliminary data.</text>
</comment>
<dbReference type="PROSITE" id="PS50879">
    <property type="entry name" value="RNASE_H_1"/>
    <property type="match status" value="1"/>
</dbReference>
<dbReference type="InterPro" id="IPR002156">
    <property type="entry name" value="RNaseH_domain"/>
</dbReference>
<dbReference type="Pfam" id="PF13456">
    <property type="entry name" value="RVT_3"/>
    <property type="match status" value="1"/>
</dbReference>
<dbReference type="PANTHER" id="PTHR47074">
    <property type="entry name" value="BNAC02G40300D PROTEIN"/>
    <property type="match status" value="1"/>
</dbReference>
<accession>A0ABR2QJ92</accession>
<feature type="chain" id="PRO_5046148930" description="RNase H type-1 domain-containing protein" evidence="1">
    <location>
        <begin position="20"/>
        <end position="221"/>
    </location>
</feature>
<dbReference type="InterPro" id="IPR052929">
    <property type="entry name" value="RNase_H-like_EbsB-rel"/>
</dbReference>